<dbReference type="Gene3D" id="2.30.29.30">
    <property type="entry name" value="Pleckstrin-homology domain (PH domain)/Phosphotyrosine-binding domain (PTB)"/>
    <property type="match status" value="2"/>
</dbReference>
<dbReference type="InterPro" id="IPR000857">
    <property type="entry name" value="MyTH4_dom"/>
</dbReference>
<feature type="compositionally biased region" description="Pro residues" evidence="6">
    <location>
        <begin position="587"/>
        <end position="602"/>
    </location>
</feature>
<dbReference type="GO" id="GO:0005856">
    <property type="term" value="C:cytoskeleton"/>
    <property type="evidence" value="ECO:0007669"/>
    <property type="project" value="InterPro"/>
</dbReference>
<dbReference type="InterPro" id="IPR038185">
    <property type="entry name" value="MyTH4_dom_sf"/>
</dbReference>
<evidence type="ECO:0000256" key="4">
    <source>
        <dbReference type="ARBA" id="ARBA00022840"/>
    </source>
</evidence>
<dbReference type="FunFam" id="1.25.40.530:FF:000001">
    <property type="entry name" value="Pleckstrin homology domain-containing family H member 2"/>
    <property type="match status" value="1"/>
</dbReference>
<dbReference type="PROSITE" id="PS50057">
    <property type="entry name" value="FERM_3"/>
    <property type="match status" value="1"/>
</dbReference>
<keyword evidence="5" id="KW-0505">Motor protein</keyword>
<dbReference type="CDD" id="cd14473">
    <property type="entry name" value="FERM_B-lobe"/>
    <property type="match status" value="1"/>
</dbReference>
<keyword evidence="11" id="KW-1185">Reference proteome</keyword>
<dbReference type="PANTHER" id="PTHR46049">
    <property type="entry name" value="AGAP003327-PA"/>
    <property type="match status" value="1"/>
</dbReference>
<dbReference type="InterPro" id="IPR051724">
    <property type="entry name" value="Actin_motor_Myosin"/>
</dbReference>
<gene>
    <name evidence="10" type="ORF">AAFF_G00052890</name>
</gene>
<dbReference type="GO" id="GO:0005524">
    <property type="term" value="F:ATP binding"/>
    <property type="evidence" value="ECO:0007669"/>
    <property type="project" value="UniProtKB-KW"/>
</dbReference>
<dbReference type="Proteomes" id="UP001221898">
    <property type="component" value="Unassembled WGS sequence"/>
</dbReference>
<evidence type="ECO:0000256" key="3">
    <source>
        <dbReference type="ARBA" id="ARBA00022741"/>
    </source>
</evidence>
<evidence type="ECO:0000259" key="9">
    <source>
        <dbReference type="PROSITE" id="PS51016"/>
    </source>
</evidence>
<evidence type="ECO:0000256" key="5">
    <source>
        <dbReference type="ARBA" id="ARBA00023175"/>
    </source>
</evidence>
<dbReference type="Gene3D" id="3.10.20.90">
    <property type="entry name" value="Phosphatidylinositol 3-kinase Catalytic Subunit, Chain A, domain 1"/>
    <property type="match status" value="1"/>
</dbReference>
<dbReference type="SUPFAM" id="SSF47031">
    <property type="entry name" value="Second domain of FERM"/>
    <property type="match status" value="1"/>
</dbReference>
<dbReference type="PANTHER" id="PTHR46049:SF5">
    <property type="entry name" value="PLECKSTRIN HOMOLOGY DOMAIN-CONTAINING FAMILY H MEMBER 3"/>
    <property type="match status" value="1"/>
</dbReference>
<dbReference type="Gene3D" id="1.20.80.10">
    <property type="match status" value="1"/>
</dbReference>
<dbReference type="Pfam" id="PF02174">
    <property type="entry name" value="IRS"/>
    <property type="match status" value="1"/>
</dbReference>
<evidence type="ECO:0008006" key="12">
    <source>
        <dbReference type="Google" id="ProtNLM"/>
    </source>
</evidence>
<dbReference type="InterPro" id="IPR002404">
    <property type="entry name" value="IRS_PTB"/>
</dbReference>
<dbReference type="Gene3D" id="1.25.40.530">
    <property type="entry name" value="MyTH4 domain"/>
    <property type="match status" value="1"/>
</dbReference>
<dbReference type="AlphaFoldDB" id="A0AAD7X011"/>
<dbReference type="Pfam" id="PF00373">
    <property type="entry name" value="FERM_M"/>
    <property type="match status" value="1"/>
</dbReference>
<evidence type="ECO:0000313" key="10">
    <source>
        <dbReference type="EMBL" id="KAJ8414419.1"/>
    </source>
</evidence>
<name>A0AAD7X011_9TELE</name>
<organism evidence="10 11">
    <name type="scientific">Aldrovandia affinis</name>
    <dbReference type="NCBI Taxonomy" id="143900"/>
    <lineage>
        <taxon>Eukaryota</taxon>
        <taxon>Metazoa</taxon>
        <taxon>Chordata</taxon>
        <taxon>Craniata</taxon>
        <taxon>Vertebrata</taxon>
        <taxon>Euteleostomi</taxon>
        <taxon>Actinopterygii</taxon>
        <taxon>Neopterygii</taxon>
        <taxon>Teleostei</taxon>
        <taxon>Notacanthiformes</taxon>
        <taxon>Halosauridae</taxon>
        <taxon>Aldrovandia</taxon>
    </lineage>
</organism>
<dbReference type="PROSITE" id="PS51016">
    <property type="entry name" value="MYTH4"/>
    <property type="match status" value="1"/>
</dbReference>
<keyword evidence="2" id="KW-0963">Cytoplasm</keyword>
<keyword evidence="4" id="KW-0067">ATP-binding</keyword>
<dbReference type="SMART" id="SM00233">
    <property type="entry name" value="PH"/>
    <property type="match status" value="1"/>
</dbReference>
<feature type="domain" description="MyTH4" evidence="9">
    <location>
        <begin position="250"/>
        <end position="410"/>
    </location>
</feature>
<feature type="domain" description="PH" evidence="7">
    <location>
        <begin position="111"/>
        <end position="212"/>
    </location>
</feature>
<sequence length="797" mass="90089">MKNRRSGKSGQKKALLLHAPLPHPETLNDSDHKSRQGFSLLGRDYGEREEEESFELHSKDETKCNGRGPVEVTLSQPTRTANGQCSHSEVPEEMRSLIIEKSKVGLEEDSELVVKGWLYREVRGGWIRQRRHWFILTQDSLDYYTSQEKNARRLGTLVLTSLCSVIWPDKQTYKETGYWSITVYGRKHCYRLYTKHFNEAVHWACAIQKVIDSKAPVETPTQLLIRDIEENKFNLEVVEQIYQHNPILKYTSHPLYAPLLPFPYGSLDHSYHGGKGYTTLRDEAVKVFNSLQQLEAACDPVPLIQGVLQTCLDLPPLRDEVYCQLVKQTSGEPAPRAPAHLRCWQLLTCMSCTFLPATHVLNYLRFHLKRVQSLCPDSEMDNYASFIWEALEKTRCRERVPSWEEIQVLMGRQEMMCTVHHPGPGSCRLPISSHTTADELVKKMSEQLGLQHSQNTFALFEQSAHRERPVGGSTIIADILTRFENLSAKEPEPDAKWRLCFKLYCFLDTESIPNDSLEYTFLFEQCHEMVVRGQVPASEDDLQALAALRLQSLIGDFSTHSPCPSLDQLFPGHVLEARVLLALKNPQPTPPTPPTPQAPPNGCPQRFPNGLLAGAPWSHVAAHKQRAERDLRARSRLKEEGALVMGAIVERWKGLAGSGRQESMATYLAIARRWPGFGCTLYEVDFYISSTGSFSQKLWLGVAAKSVSLYRQGEPEALESFPYGQICSYGASDSNTFKITAGDRHLLFETSKLTEIMQLMNAYFSAACQQQGHGGEPKRDEGFCPAPRVLETPSQPV</sequence>
<evidence type="ECO:0000259" key="8">
    <source>
        <dbReference type="PROSITE" id="PS50057"/>
    </source>
</evidence>
<dbReference type="SMART" id="SM00295">
    <property type="entry name" value="B41"/>
    <property type="match status" value="1"/>
</dbReference>
<feature type="domain" description="FERM" evidence="8">
    <location>
        <begin position="415"/>
        <end position="771"/>
    </location>
</feature>
<keyword evidence="3" id="KW-0547">Nucleotide-binding</keyword>
<dbReference type="InterPro" id="IPR035963">
    <property type="entry name" value="FERM_2"/>
</dbReference>
<dbReference type="Pfam" id="PF21989">
    <property type="entry name" value="RA_2"/>
    <property type="match status" value="1"/>
</dbReference>
<dbReference type="SMART" id="SM00139">
    <property type="entry name" value="MyTH4"/>
    <property type="match status" value="1"/>
</dbReference>
<dbReference type="InterPro" id="IPR019748">
    <property type="entry name" value="FERM_central"/>
</dbReference>
<feature type="region of interest" description="Disordered" evidence="6">
    <location>
        <begin position="585"/>
        <end position="604"/>
    </location>
</feature>
<evidence type="ECO:0000259" key="7">
    <source>
        <dbReference type="PROSITE" id="PS50003"/>
    </source>
</evidence>
<dbReference type="Pfam" id="PF00784">
    <property type="entry name" value="MyTH4"/>
    <property type="match status" value="1"/>
</dbReference>
<dbReference type="InterPro" id="IPR014352">
    <property type="entry name" value="FERM/acyl-CoA-bd_prot_sf"/>
</dbReference>
<comment type="caution">
    <text evidence="10">The sequence shown here is derived from an EMBL/GenBank/DDBJ whole genome shotgun (WGS) entry which is preliminary data.</text>
</comment>
<dbReference type="SUPFAM" id="SSF50729">
    <property type="entry name" value="PH domain-like"/>
    <property type="match status" value="2"/>
</dbReference>
<dbReference type="InterPro" id="IPR001849">
    <property type="entry name" value="PH_domain"/>
</dbReference>
<dbReference type="PROSITE" id="PS50003">
    <property type="entry name" value="PH_DOMAIN"/>
    <property type="match status" value="1"/>
</dbReference>
<evidence type="ECO:0000256" key="6">
    <source>
        <dbReference type="SAM" id="MobiDB-lite"/>
    </source>
</evidence>
<comment type="subcellular location">
    <subcellularLocation>
        <location evidence="1">Cytoplasm</location>
    </subcellularLocation>
</comment>
<dbReference type="EMBL" id="JAINUG010000013">
    <property type="protein sequence ID" value="KAJ8414419.1"/>
    <property type="molecule type" value="Genomic_DNA"/>
</dbReference>
<dbReference type="InterPro" id="IPR000299">
    <property type="entry name" value="FERM_domain"/>
</dbReference>
<evidence type="ECO:0000313" key="11">
    <source>
        <dbReference type="Proteomes" id="UP001221898"/>
    </source>
</evidence>
<accession>A0AAD7X011</accession>
<dbReference type="InterPro" id="IPR019749">
    <property type="entry name" value="Band_41_domain"/>
</dbReference>
<dbReference type="GO" id="GO:0005737">
    <property type="term" value="C:cytoplasm"/>
    <property type="evidence" value="ECO:0007669"/>
    <property type="project" value="UniProtKB-SubCell"/>
</dbReference>
<feature type="compositionally biased region" description="Basic residues" evidence="6">
    <location>
        <begin position="1"/>
        <end position="11"/>
    </location>
</feature>
<protein>
    <recommendedName>
        <fullName evidence="12">Pleckstrin homology domain-containing family H member 3</fullName>
    </recommendedName>
</protein>
<proteinExistence type="predicted"/>
<feature type="region of interest" description="Disordered" evidence="6">
    <location>
        <begin position="1"/>
        <end position="73"/>
    </location>
</feature>
<feature type="compositionally biased region" description="Basic and acidic residues" evidence="6">
    <location>
        <begin position="54"/>
        <end position="64"/>
    </location>
</feature>
<evidence type="ECO:0000256" key="1">
    <source>
        <dbReference type="ARBA" id="ARBA00004496"/>
    </source>
</evidence>
<dbReference type="InterPro" id="IPR011993">
    <property type="entry name" value="PH-like_dom_sf"/>
</dbReference>
<feature type="region of interest" description="Disordered" evidence="6">
    <location>
        <begin position="772"/>
        <end position="797"/>
    </location>
</feature>
<evidence type="ECO:0000256" key="2">
    <source>
        <dbReference type="ARBA" id="ARBA00022490"/>
    </source>
</evidence>
<reference evidence="10" key="1">
    <citation type="journal article" date="2023" name="Science">
        <title>Genome structures resolve the early diversification of teleost fishes.</title>
        <authorList>
            <person name="Parey E."/>
            <person name="Louis A."/>
            <person name="Montfort J."/>
            <person name="Bouchez O."/>
            <person name="Roques C."/>
            <person name="Iampietro C."/>
            <person name="Lluch J."/>
            <person name="Castinel A."/>
            <person name="Donnadieu C."/>
            <person name="Desvignes T."/>
            <person name="Floi Bucao C."/>
            <person name="Jouanno E."/>
            <person name="Wen M."/>
            <person name="Mejri S."/>
            <person name="Dirks R."/>
            <person name="Jansen H."/>
            <person name="Henkel C."/>
            <person name="Chen W.J."/>
            <person name="Zahm M."/>
            <person name="Cabau C."/>
            <person name="Klopp C."/>
            <person name="Thompson A.W."/>
            <person name="Robinson-Rechavi M."/>
            <person name="Braasch I."/>
            <person name="Lecointre G."/>
            <person name="Bobe J."/>
            <person name="Postlethwait J.H."/>
            <person name="Berthelot C."/>
            <person name="Roest Crollius H."/>
            <person name="Guiguen Y."/>
        </authorList>
    </citation>
    <scope>NUCLEOTIDE SEQUENCE</scope>
    <source>
        <strain evidence="10">NC1722</strain>
    </source>
</reference>